<organism evidence="2 3">
    <name type="scientific">Stachybotrys chlorohalonatus (strain IBT 40285)</name>
    <dbReference type="NCBI Taxonomy" id="1283841"/>
    <lineage>
        <taxon>Eukaryota</taxon>
        <taxon>Fungi</taxon>
        <taxon>Dikarya</taxon>
        <taxon>Ascomycota</taxon>
        <taxon>Pezizomycotina</taxon>
        <taxon>Sordariomycetes</taxon>
        <taxon>Hypocreomycetidae</taxon>
        <taxon>Hypocreales</taxon>
        <taxon>Stachybotryaceae</taxon>
        <taxon>Stachybotrys</taxon>
    </lineage>
</organism>
<proteinExistence type="predicted"/>
<keyword evidence="3" id="KW-1185">Reference proteome</keyword>
<dbReference type="Proteomes" id="UP000028524">
    <property type="component" value="Unassembled WGS sequence"/>
</dbReference>
<keyword evidence="1" id="KW-0472">Membrane</keyword>
<dbReference type="PANTHER" id="PTHR35179">
    <property type="entry name" value="PROTEIN CBG02620"/>
    <property type="match status" value="1"/>
</dbReference>
<evidence type="ECO:0000256" key="1">
    <source>
        <dbReference type="SAM" id="Phobius"/>
    </source>
</evidence>
<dbReference type="PANTHER" id="PTHR35179:SF1">
    <property type="entry name" value="INTEGRAL MEMBRANE PROTEIN"/>
    <property type="match status" value="1"/>
</dbReference>
<dbReference type="EMBL" id="KL660598">
    <property type="protein sequence ID" value="KFA65357.1"/>
    <property type="molecule type" value="Genomic_DNA"/>
</dbReference>
<keyword evidence="1" id="KW-1133">Transmembrane helix</keyword>
<feature type="transmembrane region" description="Helical" evidence="1">
    <location>
        <begin position="146"/>
        <end position="165"/>
    </location>
</feature>
<gene>
    <name evidence="2" type="ORF">S40285_09649</name>
</gene>
<keyword evidence="1" id="KW-0812">Transmembrane</keyword>
<dbReference type="OrthoDB" id="3205825at2759"/>
<feature type="transmembrane region" description="Helical" evidence="1">
    <location>
        <begin position="28"/>
        <end position="50"/>
    </location>
</feature>
<dbReference type="AlphaFoldDB" id="A0A084QN22"/>
<reference evidence="2 3" key="1">
    <citation type="journal article" date="2014" name="BMC Genomics">
        <title>Comparative genome sequencing reveals chemotype-specific gene clusters in the toxigenic black mold Stachybotrys.</title>
        <authorList>
            <person name="Semeiks J."/>
            <person name="Borek D."/>
            <person name="Otwinowski Z."/>
            <person name="Grishin N.V."/>
        </authorList>
    </citation>
    <scope>NUCLEOTIDE SEQUENCE [LARGE SCALE GENOMIC DNA]</scope>
    <source>
        <strain evidence="2 3">IBT 40285</strain>
    </source>
</reference>
<evidence type="ECO:0000313" key="3">
    <source>
        <dbReference type="Proteomes" id="UP000028524"/>
    </source>
</evidence>
<accession>A0A084QN22</accession>
<feature type="transmembrane region" description="Helical" evidence="1">
    <location>
        <begin position="70"/>
        <end position="88"/>
    </location>
</feature>
<protein>
    <submittedName>
        <fullName evidence="2">Uncharacterized protein</fullName>
    </submittedName>
</protein>
<dbReference type="InParanoid" id="A0A084QN22"/>
<dbReference type="HOGENOM" id="CLU_041445_1_1_1"/>
<dbReference type="OMA" id="HINEVWD"/>
<dbReference type="FunCoup" id="A0A084QN22">
    <property type="interactions" value="69"/>
</dbReference>
<sequence>MIWGEISVCLSFGIICFRHLLGVIPPSFAFYFCILTTWALQVQFLLQIIINRCAILIADYRYVFKVKWGVAALITAINISVYCIWVPARLQISERYIHINEVWDRCEKGIYLLVDAALNFLFIRTVKQNLVNNGLDKYRNLVQFNIFIIFFSLSMDVLIIAMMSLDNTFVYALL</sequence>
<evidence type="ECO:0000313" key="2">
    <source>
        <dbReference type="EMBL" id="KFA65357.1"/>
    </source>
</evidence>
<name>A0A084QN22_STAC4</name>